<dbReference type="InterPro" id="IPR002226">
    <property type="entry name" value="Catalase_haem_BS"/>
</dbReference>
<dbReference type="GO" id="GO:0020037">
    <property type="term" value="F:heme binding"/>
    <property type="evidence" value="ECO:0007669"/>
    <property type="project" value="InterPro"/>
</dbReference>
<dbReference type="PANTHER" id="PTHR11465:SF9">
    <property type="entry name" value="CATALASE"/>
    <property type="match status" value="1"/>
</dbReference>
<keyword evidence="7 9" id="KW-0376">Hydrogen peroxide</keyword>
<dbReference type="Pfam" id="PF06628">
    <property type="entry name" value="Catalase-rel"/>
    <property type="match status" value="1"/>
</dbReference>
<evidence type="ECO:0000256" key="3">
    <source>
        <dbReference type="ARBA" id="ARBA00022617"/>
    </source>
</evidence>
<evidence type="ECO:0000256" key="6">
    <source>
        <dbReference type="ARBA" id="ARBA00023004"/>
    </source>
</evidence>
<dbReference type="InterPro" id="IPR024708">
    <property type="entry name" value="Catalase_AS"/>
</dbReference>
<dbReference type="GO" id="GO:0042542">
    <property type="term" value="P:response to hydrogen peroxide"/>
    <property type="evidence" value="ECO:0007669"/>
    <property type="project" value="TreeGrafter"/>
</dbReference>
<dbReference type="PRINTS" id="PR00067">
    <property type="entry name" value="CATALASE"/>
</dbReference>
<evidence type="ECO:0000256" key="7">
    <source>
        <dbReference type="ARBA" id="ARBA00023324"/>
    </source>
</evidence>
<protein>
    <recommendedName>
        <fullName evidence="9">Catalase</fullName>
        <ecNumber evidence="9">1.11.1.6</ecNumber>
    </recommendedName>
</protein>
<dbReference type="InterPro" id="IPR010582">
    <property type="entry name" value="Catalase_immune_responsive"/>
</dbReference>
<evidence type="ECO:0000256" key="8">
    <source>
        <dbReference type="PIRSR" id="PIRSR038928-2"/>
    </source>
</evidence>
<sequence>MSEKPTFITNQKLPSDVQLEMFRQDNPETSFITTSAGAPVHQKKAVLTPGPRGPMLMQDFVFMNEMAHFDRERIPERIAHAKGGGAHGFLEITHDITKYCKAHFLAELGKKTPCFIRLSTVAGDQGSADTVRDVRGFALKVYTEEGNWDMAGINTPTFFIRDPIFFPSFVHSQQRNPKTHFKDVNAMFGFYSLRPESIHQVLLLYGDGGIPDGYRHMDGFSTHAFKMVNAQNEPFYCKFHFKTKQGIKWLSNRKAKKIAGEDPDYANRDLYNAIEQRDYPQWDFKIQIMTQELADKCEFNPFDMTKVWPHGDYPLIPVGRLVRNRNPENYFQEVEQSAFCPAHVVPGIEFSPDRMLHGRVFSYPDTQFHRLGPNHQQLPINSPFAARVQNYQQDGVASIQPKGGCPVYHPNSFNGPKELQNSHTKEHEFPVEGMAGRYDQGGIQNFDQARTLSDDERERLIQNLVEDLLLCNPAVVQRFIDVAGQVSSDLADRLTEQMAEKAFETDPGAICEVCGRIVSYMCH</sequence>
<organism evidence="12 13">
    <name type="scientific">Mesorhabditis spiculigera</name>
    <dbReference type="NCBI Taxonomy" id="96644"/>
    <lineage>
        <taxon>Eukaryota</taxon>
        <taxon>Metazoa</taxon>
        <taxon>Ecdysozoa</taxon>
        <taxon>Nematoda</taxon>
        <taxon>Chromadorea</taxon>
        <taxon>Rhabditida</taxon>
        <taxon>Rhabditina</taxon>
        <taxon>Rhabditomorpha</taxon>
        <taxon>Rhabditoidea</taxon>
        <taxon>Rhabditidae</taxon>
        <taxon>Mesorhabditinae</taxon>
        <taxon>Mesorhabditis</taxon>
    </lineage>
</organism>
<evidence type="ECO:0000256" key="2">
    <source>
        <dbReference type="ARBA" id="ARBA00022559"/>
    </source>
</evidence>
<keyword evidence="5 9" id="KW-0560">Oxidoreductase</keyword>
<dbReference type="Gene3D" id="2.40.180.10">
    <property type="entry name" value="Catalase core domain"/>
    <property type="match status" value="1"/>
</dbReference>
<dbReference type="InterPro" id="IPR024711">
    <property type="entry name" value="Catalase_clade1/3"/>
</dbReference>
<dbReference type="EMBL" id="CATQJA010002710">
    <property type="protein sequence ID" value="CAJ0587316.1"/>
    <property type="molecule type" value="Genomic_DNA"/>
</dbReference>
<dbReference type="GO" id="GO:0042744">
    <property type="term" value="P:hydrogen peroxide catabolic process"/>
    <property type="evidence" value="ECO:0007669"/>
    <property type="project" value="UniProtKB-KW"/>
</dbReference>
<dbReference type="Pfam" id="PF00199">
    <property type="entry name" value="Catalase"/>
    <property type="match status" value="1"/>
</dbReference>
<dbReference type="GO" id="GO:0005739">
    <property type="term" value="C:mitochondrion"/>
    <property type="evidence" value="ECO:0007669"/>
    <property type="project" value="TreeGrafter"/>
</dbReference>
<dbReference type="EC" id="1.11.1.6" evidence="9"/>
<comment type="caution">
    <text evidence="12">The sequence shown here is derived from an EMBL/GenBank/DDBJ whole genome shotgun (WGS) entry which is preliminary data.</text>
</comment>
<comment type="function">
    <text evidence="10">Catalyzes the degradation of hydrogen peroxide (H(2)O(2)) generated by peroxisomal oxidases to water and oxygen, thereby protecting cells from the toxic effects of hydrogen peroxide.</text>
</comment>
<dbReference type="GO" id="GO:0046872">
    <property type="term" value="F:metal ion binding"/>
    <property type="evidence" value="ECO:0007669"/>
    <property type="project" value="UniProtKB-KW"/>
</dbReference>
<name>A0AA36GCL3_9BILA</name>
<dbReference type="InterPro" id="IPR011614">
    <property type="entry name" value="Catalase_core"/>
</dbReference>
<feature type="domain" description="Catalase core" evidence="11">
    <location>
        <begin position="33"/>
        <end position="417"/>
    </location>
</feature>
<dbReference type="InterPro" id="IPR018028">
    <property type="entry name" value="Catalase"/>
</dbReference>
<keyword evidence="2 9" id="KW-0575">Peroxidase</keyword>
<reference evidence="12" key="1">
    <citation type="submission" date="2023-06" db="EMBL/GenBank/DDBJ databases">
        <authorList>
            <person name="Delattre M."/>
        </authorList>
    </citation>
    <scope>NUCLEOTIDE SEQUENCE</scope>
    <source>
        <strain evidence="12">AF72</strain>
    </source>
</reference>
<gene>
    <name evidence="12" type="ORF">MSPICULIGERA_LOCUS25290</name>
</gene>
<dbReference type="SUPFAM" id="SSF56634">
    <property type="entry name" value="Heme-dependent catalase-like"/>
    <property type="match status" value="1"/>
</dbReference>
<feature type="non-terminal residue" evidence="12">
    <location>
        <position position="1"/>
    </location>
</feature>
<evidence type="ECO:0000256" key="9">
    <source>
        <dbReference type="RuleBase" id="RU000498"/>
    </source>
</evidence>
<keyword evidence="13" id="KW-1185">Reference proteome</keyword>
<dbReference type="FunFam" id="2.40.180.10:FF:000001">
    <property type="entry name" value="Catalase"/>
    <property type="match status" value="1"/>
</dbReference>
<dbReference type="GO" id="GO:0004096">
    <property type="term" value="F:catalase activity"/>
    <property type="evidence" value="ECO:0007669"/>
    <property type="project" value="UniProtKB-EC"/>
</dbReference>
<dbReference type="PROSITE" id="PS00437">
    <property type="entry name" value="CATALASE_1"/>
    <property type="match status" value="1"/>
</dbReference>
<evidence type="ECO:0000256" key="4">
    <source>
        <dbReference type="ARBA" id="ARBA00022723"/>
    </source>
</evidence>
<dbReference type="GO" id="GO:0005777">
    <property type="term" value="C:peroxisome"/>
    <property type="evidence" value="ECO:0007669"/>
    <property type="project" value="TreeGrafter"/>
</dbReference>
<feature type="binding site" description="axial binding residue" evidence="8">
    <location>
        <position position="363"/>
    </location>
    <ligand>
        <name>heme</name>
        <dbReference type="ChEBI" id="CHEBI:30413"/>
    </ligand>
    <ligandPart>
        <name>Fe</name>
        <dbReference type="ChEBI" id="CHEBI:18248"/>
    </ligandPart>
</feature>
<evidence type="ECO:0000256" key="1">
    <source>
        <dbReference type="ARBA" id="ARBA00005329"/>
    </source>
</evidence>
<dbReference type="PANTHER" id="PTHR11465">
    <property type="entry name" value="CATALASE"/>
    <property type="match status" value="1"/>
</dbReference>
<dbReference type="SMART" id="SM01060">
    <property type="entry name" value="Catalase"/>
    <property type="match status" value="1"/>
</dbReference>
<keyword evidence="6 8" id="KW-0408">Iron</keyword>
<dbReference type="InterPro" id="IPR020835">
    <property type="entry name" value="Catalase_sf"/>
</dbReference>
<evidence type="ECO:0000256" key="5">
    <source>
        <dbReference type="ARBA" id="ARBA00023002"/>
    </source>
</evidence>
<evidence type="ECO:0000256" key="10">
    <source>
        <dbReference type="RuleBase" id="RU004142"/>
    </source>
</evidence>
<comment type="cofactor">
    <cofactor evidence="8">
        <name>heme</name>
        <dbReference type="ChEBI" id="CHEBI:30413"/>
    </cofactor>
</comment>
<evidence type="ECO:0000313" key="13">
    <source>
        <dbReference type="Proteomes" id="UP001177023"/>
    </source>
</evidence>
<evidence type="ECO:0000313" key="12">
    <source>
        <dbReference type="EMBL" id="CAJ0587316.1"/>
    </source>
</evidence>
<dbReference type="Proteomes" id="UP001177023">
    <property type="component" value="Unassembled WGS sequence"/>
</dbReference>
<comment type="similarity">
    <text evidence="1 9">Belongs to the catalase family.</text>
</comment>
<comment type="catalytic activity">
    <reaction evidence="9">
        <text>2 H2O2 = O2 + 2 H2O</text>
        <dbReference type="Rhea" id="RHEA:20309"/>
        <dbReference type="ChEBI" id="CHEBI:15377"/>
        <dbReference type="ChEBI" id="CHEBI:15379"/>
        <dbReference type="ChEBI" id="CHEBI:16240"/>
        <dbReference type="EC" id="1.11.1.6"/>
    </reaction>
</comment>
<dbReference type="AlphaFoldDB" id="A0AA36GCL3"/>
<proteinExistence type="inferred from homology"/>
<dbReference type="PROSITE" id="PS00438">
    <property type="entry name" value="CATALASE_2"/>
    <property type="match status" value="1"/>
</dbReference>
<dbReference type="PIRSF" id="PIRSF038928">
    <property type="entry name" value="Catalase_clade1-3"/>
    <property type="match status" value="1"/>
</dbReference>
<accession>A0AA36GCL3</accession>
<keyword evidence="3 8" id="KW-0349">Heme</keyword>
<evidence type="ECO:0000259" key="11">
    <source>
        <dbReference type="SMART" id="SM01060"/>
    </source>
</evidence>
<dbReference type="PROSITE" id="PS51402">
    <property type="entry name" value="CATALASE_3"/>
    <property type="match status" value="1"/>
</dbReference>
<keyword evidence="4 8" id="KW-0479">Metal-binding</keyword>